<dbReference type="GeneID" id="78522177"/>
<keyword evidence="3" id="KW-1185">Reference proteome</keyword>
<dbReference type="Proteomes" id="UP000324497">
    <property type="component" value="Chromosome"/>
</dbReference>
<evidence type="ECO:0000313" key="3">
    <source>
        <dbReference type="Proteomes" id="UP000324497"/>
    </source>
</evidence>
<sequence>MRTLYARKFRLAHQGASTVTDRNSQAVYLVVGKWGRRNDVLSVYAISGKLLAEIKQTGFGIFPCFKLYSHQQLVGNLRRYHFGKKDLLLVNKLNWMIVGDIYSFNYRIYHGRDLIMQLSEVSMLTGNYLELKISAVENESLCLCIVAILDYFAQKPVQHLKKNYNLNIRFD</sequence>
<dbReference type="KEGG" id="lng:BSQ50_02680"/>
<dbReference type="EMBL" id="CP018180">
    <property type="protein sequence ID" value="AUJ31556.1"/>
    <property type="molecule type" value="Genomic_DNA"/>
</dbReference>
<protein>
    <submittedName>
        <fullName evidence="2">Uncharacterized protein</fullName>
    </submittedName>
</protein>
<reference evidence="2 3" key="1">
    <citation type="submission" date="2016-11" db="EMBL/GenBank/DDBJ databases">
        <title>Interaction between Lactobacillus species and yeast in water kefir.</title>
        <authorList>
            <person name="Behr J."/>
            <person name="Xu D."/>
            <person name="Vogel R.F."/>
        </authorList>
    </citation>
    <scope>NUCLEOTIDE SEQUENCE [LARGE SCALE GENOMIC DNA]</scope>
    <source>
        <strain evidence="2 3">TMW 1.1827</strain>
    </source>
</reference>
<dbReference type="InterPro" id="IPR007612">
    <property type="entry name" value="LOR"/>
</dbReference>
<proteinExistence type="inferred from homology"/>
<comment type="similarity">
    <text evidence="1">Belongs to the LOR family.</text>
</comment>
<dbReference type="Pfam" id="PF04525">
    <property type="entry name" value="LOR"/>
    <property type="match status" value="1"/>
</dbReference>
<dbReference type="SUPFAM" id="SSF54518">
    <property type="entry name" value="Tubby C-terminal domain-like"/>
    <property type="match status" value="1"/>
</dbReference>
<dbReference type="Gene3D" id="2.40.160.200">
    <property type="entry name" value="LURP1-related"/>
    <property type="match status" value="1"/>
</dbReference>
<evidence type="ECO:0000313" key="2">
    <source>
        <dbReference type="EMBL" id="AUJ31556.1"/>
    </source>
</evidence>
<organism evidence="2 3">
    <name type="scientific">Liquorilactobacillus nagelii</name>
    <dbReference type="NCBI Taxonomy" id="82688"/>
    <lineage>
        <taxon>Bacteria</taxon>
        <taxon>Bacillati</taxon>
        <taxon>Bacillota</taxon>
        <taxon>Bacilli</taxon>
        <taxon>Lactobacillales</taxon>
        <taxon>Lactobacillaceae</taxon>
        <taxon>Liquorilactobacillus</taxon>
    </lineage>
</organism>
<dbReference type="InterPro" id="IPR038595">
    <property type="entry name" value="LOR_sf"/>
</dbReference>
<dbReference type="AlphaFoldDB" id="A0A3S6QTV0"/>
<dbReference type="InterPro" id="IPR025659">
    <property type="entry name" value="Tubby-like_C"/>
</dbReference>
<name>A0A3S6QTV0_9LACO</name>
<evidence type="ECO:0000256" key="1">
    <source>
        <dbReference type="ARBA" id="ARBA00005437"/>
    </source>
</evidence>
<accession>A0A3S6QTV0</accession>
<gene>
    <name evidence="2" type="ORF">BSQ50_02680</name>
</gene>
<dbReference type="RefSeq" id="WP_057886396.1">
    <property type="nucleotide sequence ID" value="NZ_CP018180.1"/>
</dbReference>